<dbReference type="InterPro" id="IPR008136">
    <property type="entry name" value="CinA_C"/>
</dbReference>
<sequence>HLTEKDILPMLKEIFNLQPLKTHLLRTTGIPESRIIEKIGDLVETYKNIRMAFLPRFRGVDLRFTAPDNNARTLSDFDALVNGVRQRLQKYIFTEDELEIEEIIGRILKLKLFTLSVAESFTGGLIGDMITNIPGSSDYFLGDAVTYSNESKMKLLGVQAQTLEKFGAVSKETVTEMVRGVQKLFGSKCAVATTGIAGPTGATETKPIGLCYIAARVGDEERVMKFEFGTERIMNKRRGAIAALELLRRLLLKIE</sequence>
<dbReference type="SUPFAM" id="SSF142433">
    <property type="entry name" value="CinA-like"/>
    <property type="match status" value="1"/>
</dbReference>
<feature type="domain" description="CinA C-terminal" evidence="1">
    <location>
        <begin position="99"/>
        <end position="251"/>
    </location>
</feature>
<dbReference type="Gene3D" id="3.90.950.20">
    <property type="entry name" value="CinA-like"/>
    <property type="match status" value="1"/>
</dbReference>
<dbReference type="Gene3D" id="3.30.70.2860">
    <property type="match status" value="1"/>
</dbReference>
<dbReference type="NCBIfam" id="TIGR00199">
    <property type="entry name" value="PncC_domain"/>
    <property type="match status" value="1"/>
</dbReference>
<dbReference type="EMBL" id="DROD01000065">
    <property type="protein sequence ID" value="HHJ51728.1"/>
    <property type="molecule type" value="Genomic_DNA"/>
</dbReference>
<protein>
    <submittedName>
        <fullName evidence="3">Nicotinamide-nucleotide amidohydrolase family protein</fullName>
    </submittedName>
</protein>
<name>A0A7V5PMI9_CALAY</name>
<dbReference type="InterPro" id="IPR036653">
    <property type="entry name" value="CinA-like_C"/>
</dbReference>
<dbReference type="AlphaFoldDB" id="A0A7V5PMI9"/>
<feature type="domain" description="CinA KH" evidence="2">
    <location>
        <begin position="23"/>
        <end position="93"/>
    </location>
</feature>
<dbReference type="PANTHER" id="PTHR13939:SF0">
    <property type="entry name" value="NMN AMIDOHYDROLASE-LIKE PROTEIN YFAY"/>
    <property type="match status" value="1"/>
</dbReference>
<dbReference type="Pfam" id="PF02464">
    <property type="entry name" value="CinA"/>
    <property type="match status" value="1"/>
</dbReference>
<dbReference type="Proteomes" id="UP000886124">
    <property type="component" value="Unassembled WGS sequence"/>
</dbReference>
<dbReference type="Pfam" id="PF18146">
    <property type="entry name" value="CinA_KH"/>
    <property type="match status" value="1"/>
</dbReference>
<dbReference type="InterPro" id="IPR050101">
    <property type="entry name" value="CinA"/>
</dbReference>
<gene>
    <name evidence="3" type="ORF">ENJ89_00915</name>
</gene>
<dbReference type="PANTHER" id="PTHR13939">
    <property type="entry name" value="NICOTINAMIDE-NUCLEOTIDE AMIDOHYDROLASE PNCC"/>
    <property type="match status" value="1"/>
</dbReference>
<reference evidence="3" key="1">
    <citation type="journal article" date="2020" name="mSystems">
        <title>Genome- and Community-Level Interaction Insights into Carbon Utilization and Element Cycling Functions of Hydrothermarchaeota in Hydrothermal Sediment.</title>
        <authorList>
            <person name="Zhou Z."/>
            <person name="Liu Y."/>
            <person name="Xu W."/>
            <person name="Pan J."/>
            <person name="Luo Z.H."/>
            <person name="Li M."/>
        </authorList>
    </citation>
    <scope>NUCLEOTIDE SEQUENCE [LARGE SCALE GENOMIC DNA]</scope>
    <source>
        <strain evidence="3">HyVt-527</strain>
    </source>
</reference>
<evidence type="ECO:0000259" key="1">
    <source>
        <dbReference type="Pfam" id="PF02464"/>
    </source>
</evidence>
<accession>A0A7V5PMI9</accession>
<proteinExistence type="predicted"/>
<organism evidence="3">
    <name type="scientific">Caldithrix abyssi</name>
    <dbReference type="NCBI Taxonomy" id="187145"/>
    <lineage>
        <taxon>Bacteria</taxon>
        <taxon>Pseudomonadati</taxon>
        <taxon>Calditrichota</taxon>
        <taxon>Calditrichia</taxon>
        <taxon>Calditrichales</taxon>
        <taxon>Calditrichaceae</taxon>
        <taxon>Caldithrix</taxon>
    </lineage>
</organism>
<evidence type="ECO:0000313" key="3">
    <source>
        <dbReference type="EMBL" id="HHJ51728.1"/>
    </source>
</evidence>
<comment type="caution">
    <text evidence="3">The sequence shown here is derived from an EMBL/GenBank/DDBJ whole genome shotgun (WGS) entry which is preliminary data.</text>
</comment>
<evidence type="ECO:0000259" key="2">
    <source>
        <dbReference type="Pfam" id="PF18146"/>
    </source>
</evidence>
<dbReference type="InterPro" id="IPR041424">
    <property type="entry name" value="CinA_KH"/>
</dbReference>
<feature type="non-terminal residue" evidence="3">
    <location>
        <position position="1"/>
    </location>
</feature>